<evidence type="ECO:0000313" key="3">
    <source>
        <dbReference type="Proteomes" id="UP000308652"/>
    </source>
</evidence>
<dbReference type="EMBL" id="ML213595">
    <property type="protein sequence ID" value="TFK41402.1"/>
    <property type="molecule type" value="Genomic_DNA"/>
</dbReference>
<dbReference type="STRING" id="68775.A0A5C3M7U2"/>
<feature type="region of interest" description="Disordered" evidence="1">
    <location>
        <begin position="15"/>
        <end position="41"/>
    </location>
</feature>
<protein>
    <submittedName>
        <fullName evidence="2">Uncharacterized protein</fullName>
    </submittedName>
</protein>
<accession>A0A5C3M7U2</accession>
<keyword evidence="3" id="KW-1185">Reference proteome</keyword>
<evidence type="ECO:0000313" key="2">
    <source>
        <dbReference type="EMBL" id="TFK41402.1"/>
    </source>
</evidence>
<dbReference type="OrthoDB" id="3261081at2759"/>
<gene>
    <name evidence="2" type="ORF">BDQ12DRAFT_711145</name>
</gene>
<evidence type="ECO:0000256" key="1">
    <source>
        <dbReference type="SAM" id="MobiDB-lite"/>
    </source>
</evidence>
<name>A0A5C3M7U2_9AGAR</name>
<dbReference type="Proteomes" id="UP000308652">
    <property type="component" value="Unassembled WGS sequence"/>
</dbReference>
<proteinExistence type="predicted"/>
<sequence>MTQVLTHSLQDVGHSVLGSRQDVSSPRSSESGVKCASGPARTHTHLTDADAVIATGPRVTRRETYLCKGAVNTARLLHLTRKEVYDIAKDHNANVLLNEEWSCDIKNPWYRSKDEYKAIIQYSANIARSHREDAQKPVAIENARGIEGVMIVLERRG</sequence>
<feature type="compositionally biased region" description="Polar residues" evidence="1">
    <location>
        <begin position="21"/>
        <end position="31"/>
    </location>
</feature>
<reference evidence="2 3" key="1">
    <citation type="journal article" date="2019" name="Nat. Ecol. Evol.">
        <title>Megaphylogeny resolves global patterns of mushroom evolution.</title>
        <authorList>
            <person name="Varga T."/>
            <person name="Krizsan K."/>
            <person name="Foldi C."/>
            <person name="Dima B."/>
            <person name="Sanchez-Garcia M."/>
            <person name="Sanchez-Ramirez S."/>
            <person name="Szollosi G.J."/>
            <person name="Szarkandi J.G."/>
            <person name="Papp V."/>
            <person name="Albert L."/>
            <person name="Andreopoulos W."/>
            <person name="Angelini C."/>
            <person name="Antonin V."/>
            <person name="Barry K.W."/>
            <person name="Bougher N.L."/>
            <person name="Buchanan P."/>
            <person name="Buyck B."/>
            <person name="Bense V."/>
            <person name="Catcheside P."/>
            <person name="Chovatia M."/>
            <person name="Cooper J."/>
            <person name="Damon W."/>
            <person name="Desjardin D."/>
            <person name="Finy P."/>
            <person name="Geml J."/>
            <person name="Haridas S."/>
            <person name="Hughes K."/>
            <person name="Justo A."/>
            <person name="Karasinski D."/>
            <person name="Kautmanova I."/>
            <person name="Kiss B."/>
            <person name="Kocsube S."/>
            <person name="Kotiranta H."/>
            <person name="LaButti K.M."/>
            <person name="Lechner B.E."/>
            <person name="Liimatainen K."/>
            <person name="Lipzen A."/>
            <person name="Lukacs Z."/>
            <person name="Mihaltcheva S."/>
            <person name="Morgado L.N."/>
            <person name="Niskanen T."/>
            <person name="Noordeloos M.E."/>
            <person name="Ohm R.A."/>
            <person name="Ortiz-Santana B."/>
            <person name="Ovrebo C."/>
            <person name="Racz N."/>
            <person name="Riley R."/>
            <person name="Savchenko A."/>
            <person name="Shiryaev A."/>
            <person name="Soop K."/>
            <person name="Spirin V."/>
            <person name="Szebenyi C."/>
            <person name="Tomsovsky M."/>
            <person name="Tulloss R.E."/>
            <person name="Uehling J."/>
            <person name="Grigoriev I.V."/>
            <person name="Vagvolgyi C."/>
            <person name="Papp T."/>
            <person name="Martin F.M."/>
            <person name="Miettinen O."/>
            <person name="Hibbett D.S."/>
            <person name="Nagy L.G."/>
        </authorList>
    </citation>
    <scope>NUCLEOTIDE SEQUENCE [LARGE SCALE GENOMIC DNA]</scope>
    <source>
        <strain evidence="2 3">CBS 166.37</strain>
    </source>
</reference>
<organism evidence="2 3">
    <name type="scientific">Crucibulum laeve</name>
    <dbReference type="NCBI Taxonomy" id="68775"/>
    <lineage>
        <taxon>Eukaryota</taxon>
        <taxon>Fungi</taxon>
        <taxon>Dikarya</taxon>
        <taxon>Basidiomycota</taxon>
        <taxon>Agaricomycotina</taxon>
        <taxon>Agaricomycetes</taxon>
        <taxon>Agaricomycetidae</taxon>
        <taxon>Agaricales</taxon>
        <taxon>Agaricineae</taxon>
        <taxon>Nidulariaceae</taxon>
        <taxon>Crucibulum</taxon>
    </lineage>
</organism>
<dbReference type="AlphaFoldDB" id="A0A5C3M7U2"/>